<feature type="repeat" description="ANK" evidence="3">
    <location>
        <begin position="165"/>
        <end position="197"/>
    </location>
</feature>
<accession>A0ABD2JBJ3</accession>
<dbReference type="EMBL" id="JBICBT010001007">
    <property type="protein sequence ID" value="KAL3087955.1"/>
    <property type="molecule type" value="Genomic_DNA"/>
</dbReference>
<dbReference type="InterPro" id="IPR002110">
    <property type="entry name" value="Ankyrin_rpt"/>
</dbReference>
<dbReference type="PROSITE" id="PS50088">
    <property type="entry name" value="ANK_REPEAT"/>
    <property type="match status" value="3"/>
</dbReference>
<protein>
    <submittedName>
        <fullName evidence="5">Uncharacterized protein</fullName>
    </submittedName>
</protein>
<feature type="repeat" description="ANK" evidence="3">
    <location>
        <begin position="63"/>
        <end position="95"/>
    </location>
</feature>
<evidence type="ECO:0000256" key="3">
    <source>
        <dbReference type="PROSITE-ProRule" id="PRU00023"/>
    </source>
</evidence>
<comment type="caution">
    <text evidence="5">The sequence shown here is derived from an EMBL/GenBank/DDBJ whole genome shotgun (WGS) entry which is preliminary data.</text>
</comment>
<evidence type="ECO:0000256" key="2">
    <source>
        <dbReference type="ARBA" id="ARBA00023043"/>
    </source>
</evidence>
<dbReference type="PRINTS" id="PR01415">
    <property type="entry name" value="ANKYRIN"/>
</dbReference>
<dbReference type="PANTHER" id="PTHR24198:SF193">
    <property type="match status" value="1"/>
</dbReference>
<name>A0ABD2JBJ3_9BILA</name>
<evidence type="ECO:0000256" key="4">
    <source>
        <dbReference type="SAM" id="MobiDB-lite"/>
    </source>
</evidence>
<sequence>MENGAVGPTDGTDIITIQLVAMNKISPFWAALLKEQTKLVEIMLEKGQNPNHFGTFIWDEMKQTISPLHFAAQKGNLELCQMLVAKGAEVNQKTKDERAIVPLQMACGSGDLPIVKFFVERVGVDIESIDSNGDTVLVYALLGNKLEIGHFLITSGARTDRTNKFGISPMHICVTKGDLALCKFLVDNGANVNQKTSGGDQRLCLLHVPKAICKLVSQRPSVKLLIEEGNADIEIANSGGDTALILALLKGKIEIARYFPRTVSPFGSQSNHLRTSCSIYEQTWPEGLERINQSSFRPRVVRRNGAKDEVPSWKSCTGLVAQNLRGGIKKRAVEIPVQIKEIEKEQKKRKRKMGGGNQTCTKLKEGEKRNGNANAANPSVRFSEMSSLIHRPVDVRSPMRRLS</sequence>
<keyword evidence="2 3" id="KW-0040">ANK repeat</keyword>
<organism evidence="5 6">
    <name type="scientific">Heterodera trifolii</name>
    <dbReference type="NCBI Taxonomy" id="157864"/>
    <lineage>
        <taxon>Eukaryota</taxon>
        <taxon>Metazoa</taxon>
        <taxon>Ecdysozoa</taxon>
        <taxon>Nematoda</taxon>
        <taxon>Chromadorea</taxon>
        <taxon>Rhabditida</taxon>
        <taxon>Tylenchina</taxon>
        <taxon>Tylenchomorpha</taxon>
        <taxon>Tylenchoidea</taxon>
        <taxon>Heteroderidae</taxon>
        <taxon>Heteroderinae</taxon>
        <taxon>Heterodera</taxon>
    </lineage>
</organism>
<reference evidence="5 6" key="1">
    <citation type="submission" date="2024-10" db="EMBL/GenBank/DDBJ databases">
        <authorList>
            <person name="Kim D."/>
        </authorList>
    </citation>
    <scope>NUCLEOTIDE SEQUENCE [LARGE SCALE GENOMIC DNA]</scope>
    <source>
        <strain evidence="5">BH-2024</strain>
    </source>
</reference>
<dbReference type="Gene3D" id="1.25.40.20">
    <property type="entry name" value="Ankyrin repeat-containing domain"/>
    <property type="match status" value="1"/>
</dbReference>
<dbReference type="SUPFAM" id="SSF48403">
    <property type="entry name" value="Ankyrin repeat"/>
    <property type="match status" value="1"/>
</dbReference>
<evidence type="ECO:0000313" key="6">
    <source>
        <dbReference type="Proteomes" id="UP001620626"/>
    </source>
</evidence>
<evidence type="ECO:0000313" key="5">
    <source>
        <dbReference type="EMBL" id="KAL3087955.1"/>
    </source>
</evidence>
<feature type="repeat" description="ANK" evidence="3">
    <location>
        <begin position="132"/>
        <end position="164"/>
    </location>
</feature>
<dbReference type="InterPro" id="IPR036770">
    <property type="entry name" value="Ankyrin_rpt-contain_sf"/>
</dbReference>
<dbReference type="Pfam" id="PF12796">
    <property type="entry name" value="Ank_2"/>
    <property type="match status" value="2"/>
</dbReference>
<dbReference type="AlphaFoldDB" id="A0ABD2JBJ3"/>
<evidence type="ECO:0000256" key="1">
    <source>
        <dbReference type="ARBA" id="ARBA00022737"/>
    </source>
</evidence>
<dbReference type="PROSITE" id="PS50297">
    <property type="entry name" value="ANK_REP_REGION"/>
    <property type="match status" value="2"/>
</dbReference>
<gene>
    <name evidence="5" type="ORF">niasHT_022029</name>
</gene>
<feature type="region of interest" description="Disordered" evidence="4">
    <location>
        <begin position="345"/>
        <end position="383"/>
    </location>
</feature>
<keyword evidence="6" id="KW-1185">Reference proteome</keyword>
<dbReference type="SMART" id="SM00248">
    <property type="entry name" value="ANK"/>
    <property type="match status" value="6"/>
</dbReference>
<dbReference type="Proteomes" id="UP001620626">
    <property type="component" value="Unassembled WGS sequence"/>
</dbReference>
<dbReference type="PANTHER" id="PTHR24198">
    <property type="entry name" value="ANKYRIN REPEAT AND PROTEIN KINASE DOMAIN-CONTAINING PROTEIN"/>
    <property type="match status" value="1"/>
</dbReference>
<keyword evidence="1" id="KW-0677">Repeat</keyword>
<proteinExistence type="predicted"/>